<name>A0A0D2WQ65_CAPO3</name>
<evidence type="ECO:0008006" key="4">
    <source>
        <dbReference type="Google" id="ProtNLM"/>
    </source>
</evidence>
<dbReference type="EMBL" id="KE346364">
    <property type="protein sequence ID" value="KJE93018.1"/>
    <property type="molecule type" value="Genomic_DNA"/>
</dbReference>
<evidence type="ECO:0000256" key="1">
    <source>
        <dbReference type="SAM" id="MobiDB-lite"/>
    </source>
</evidence>
<dbReference type="RefSeq" id="XP_004363609.2">
    <property type="nucleotide sequence ID" value="XM_004363552.2"/>
</dbReference>
<dbReference type="OrthoDB" id="43460at2759"/>
<dbReference type="Pfam" id="PF10300">
    <property type="entry name" value="Iml2-TPR_39"/>
    <property type="match status" value="1"/>
</dbReference>
<dbReference type="Gene3D" id="1.25.40.10">
    <property type="entry name" value="Tetratricopeptide repeat domain"/>
    <property type="match status" value="1"/>
</dbReference>
<dbReference type="PANTHER" id="PTHR31859:SF1">
    <property type="entry name" value="TETRATRICOPEPTIDE REPEAT PROTEIN 39C"/>
    <property type="match status" value="1"/>
</dbReference>
<dbReference type="Proteomes" id="UP000008743">
    <property type="component" value="Unassembled WGS sequence"/>
</dbReference>
<organism evidence="2 3">
    <name type="scientific">Capsaspora owczarzaki (strain ATCC 30864)</name>
    <dbReference type="NCBI Taxonomy" id="595528"/>
    <lineage>
        <taxon>Eukaryota</taxon>
        <taxon>Filasterea</taxon>
        <taxon>Capsaspora</taxon>
    </lineage>
</organism>
<evidence type="ECO:0000313" key="2">
    <source>
        <dbReference type="EMBL" id="KJE93018.1"/>
    </source>
</evidence>
<dbReference type="FunCoup" id="A0A0D2WQ65">
    <property type="interactions" value="51"/>
</dbReference>
<keyword evidence="3" id="KW-1185">Reference proteome</keyword>
<dbReference type="InParanoid" id="A0A0D2WQ65"/>
<dbReference type="SUPFAM" id="SSF48452">
    <property type="entry name" value="TPR-like"/>
    <property type="match status" value="1"/>
</dbReference>
<accession>A0A0D2WQ65</accession>
<evidence type="ECO:0000313" key="3">
    <source>
        <dbReference type="Proteomes" id="UP000008743"/>
    </source>
</evidence>
<dbReference type="InterPro" id="IPR011990">
    <property type="entry name" value="TPR-like_helical_dom_sf"/>
</dbReference>
<dbReference type="InterPro" id="IPR019412">
    <property type="entry name" value="IML2/TPR_39"/>
</dbReference>
<protein>
    <recommendedName>
        <fullName evidence="4">Tetratricopeptide repeat protein 39C</fullName>
    </recommendedName>
</protein>
<proteinExistence type="predicted"/>
<sequence>MSSDEDDEFHEAEEELQIDDEEDTTAPPVRASNCAIAVGVDKYGLPAGLPMTSDQIREGFGLFFKNQQTEAENFFAAYKDSIPLFSLGYSTMAFVRAIMSFETGDIQTAMKELGETEALAYAATAQESTFASITRFVLRTKKEAMSSEQVHHTVITAECRMLTGLMQFVQESVMGFIKGGLNIRAAWKTYERMWHIYESKETPLDDETRGAVQFGIGTFNLINSILPAKMLKLVSILGFPSNREVALRELNHAHDGGGVRSPIAALLLLLYHVVIQSFFGFDSAEHIAEANRVLGRSLQRFPDGGLFLVLSGRFNRLKRDINASIRDFERAVEAQKDWKQLQHLCFYELGWCHFFNQQFAESYDYFGRLVKDNEWSKGFYVYMQGLCKLELGQREEAITLLRSVSDYMSRRYGGKTISVEQYVGRKVKQYVSADGQVSMVLPALEMMYLWNGFAQISRSAVKQLHDQLEAWVLVPENAERIASDPDVAALVRLLRASMLREQGPEFFTKAMEQLEVLESTKSTITSELWIIPHGRYEQAAILLMAKTDDKKAKQMLVKAQRYNQDYNFEMRLRLKMHLTWDHLKGMQDTGDDDGTDDN</sequence>
<dbReference type="PhylomeDB" id="A0A0D2WQ65"/>
<dbReference type="PANTHER" id="PTHR31859">
    <property type="entry name" value="TETRATRICOPEPTIDE REPEAT PROTEIN 39 FAMILY MEMBER"/>
    <property type="match status" value="1"/>
</dbReference>
<gene>
    <name evidence="2" type="ORF">CAOG_003881</name>
</gene>
<reference evidence="3" key="1">
    <citation type="submission" date="2011-02" db="EMBL/GenBank/DDBJ databases">
        <title>The Genome Sequence of Capsaspora owczarzaki ATCC 30864.</title>
        <authorList>
            <person name="Russ C."/>
            <person name="Cuomo C."/>
            <person name="Burger G."/>
            <person name="Gray M.W."/>
            <person name="Holland P.W.H."/>
            <person name="King N."/>
            <person name="Lang F.B.F."/>
            <person name="Roger A.J."/>
            <person name="Ruiz-Trillo I."/>
            <person name="Young S.K."/>
            <person name="Zeng Q."/>
            <person name="Gargeya S."/>
            <person name="Alvarado L."/>
            <person name="Berlin A."/>
            <person name="Chapman S.B."/>
            <person name="Chen Z."/>
            <person name="Freedman E."/>
            <person name="Gellesch M."/>
            <person name="Goldberg J."/>
            <person name="Griggs A."/>
            <person name="Gujja S."/>
            <person name="Heilman E."/>
            <person name="Heiman D."/>
            <person name="Howarth C."/>
            <person name="Mehta T."/>
            <person name="Neiman D."/>
            <person name="Pearson M."/>
            <person name="Roberts A."/>
            <person name="Saif S."/>
            <person name="Shea T."/>
            <person name="Shenoy N."/>
            <person name="Sisk P."/>
            <person name="Stolte C."/>
            <person name="Sykes S."/>
            <person name="White J."/>
            <person name="Yandava C."/>
            <person name="Haas B."/>
            <person name="Nusbaum C."/>
            <person name="Birren B."/>
        </authorList>
    </citation>
    <scope>NUCLEOTIDE SEQUENCE</scope>
    <source>
        <strain evidence="3">ATCC 30864</strain>
    </source>
</reference>
<dbReference type="AlphaFoldDB" id="A0A0D2WQ65"/>
<feature type="region of interest" description="Disordered" evidence="1">
    <location>
        <begin position="1"/>
        <end position="29"/>
    </location>
</feature>
<dbReference type="eggNOG" id="KOG3783">
    <property type="taxonomic scope" value="Eukaryota"/>
</dbReference>
<feature type="compositionally biased region" description="Acidic residues" evidence="1">
    <location>
        <begin position="1"/>
        <end position="24"/>
    </location>
</feature>